<evidence type="ECO:0000313" key="2">
    <source>
        <dbReference type="Proteomes" id="UP000197092"/>
    </source>
</evidence>
<dbReference type="KEGG" id="vsh:BSZ05_02100"/>
<organism evidence="1 2">
    <name type="scientific">Vibrio mediterranei</name>
    <dbReference type="NCBI Taxonomy" id="689"/>
    <lineage>
        <taxon>Bacteria</taxon>
        <taxon>Pseudomonadati</taxon>
        <taxon>Pseudomonadota</taxon>
        <taxon>Gammaproteobacteria</taxon>
        <taxon>Vibrionales</taxon>
        <taxon>Vibrionaceae</taxon>
        <taxon>Vibrio</taxon>
    </lineage>
</organism>
<evidence type="ECO:0000313" key="1">
    <source>
        <dbReference type="EMBL" id="ASI88706.1"/>
    </source>
</evidence>
<sequence length="165" mass="16152">MPVYVHNNQFGPPVNISAFVAAAQAAAAPGGQLPMLGGPGNNLGVNATAAAPIGPVAGVTRAFGLITCASVIYVSTNVAAAAAAWVHHANAGHVGIADVNAAIVALGNPPVASILVIFAHPGAQDAGYNGSIATIAAQGIPANNIVEIPNLLVPQFGINNLGMIG</sequence>
<dbReference type="AlphaFoldDB" id="A0AAN1FDN9"/>
<protein>
    <submittedName>
        <fullName evidence="1">Uncharacterized protein</fullName>
    </submittedName>
</protein>
<dbReference type="EMBL" id="CP018308">
    <property type="protein sequence ID" value="ASI88706.1"/>
    <property type="molecule type" value="Genomic_DNA"/>
</dbReference>
<gene>
    <name evidence="1" type="ORF">BSZ05_02100</name>
</gene>
<accession>A0AAN1FDN9</accession>
<name>A0AAN1FDN9_9VIBR</name>
<dbReference type="Proteomes" id="UP000197092">
    <property type="component" value="Chromosome 1"/>
</dbReference>
<reference evidence="2" key="1">
    <citation type="submission" date="2016-12" db="EMBL/GenBank/DDBJ databases">
        <title>Comparative genomic analysis reveals the diversity, evolution, and environmental adaptation strategies of the genus Vibrio.</title>
        <authorList>
            <person name="Lin H."/>
            <person name="Wang X."/>
            <person name="Zhang X.-H."/>
        </authorList>
    </citation>
    <scope>NUCLEOTIDE SEQUENCE [LARGE SCALE GENOMIC DNA]</scope>
    <source>
        <strain evidence="2">QT6D1</strain>
    </source>
</reference>
<proteinExistence type="predicted"/>